<dbReference type="Pfam" id="PF00107">
    <property type="entry name" value="ADH_zinc_N"/>
    <property type="match status" value="1"/>
</dbReference>
<proteinExistence type="predicted"/>
<comment type="caution">
    <text evidence="3">The sequence shown here is derived from an EMBL/GenBank/DDBJ whole genome shotgun (WGS) entry which is preliminary data.</text>
</comment>
<feature type="domain" description="Alcohol dehydrogenase-like C-terminal" evidence="1">
    <location>
        <begin position="199"/>
        <end position="331"/>
    </location>
</feature>
<accession>A0ABR4GB10</accession>
<dbReference type="InterPro" id="IPR013149">
    <property type="entry name" value="ADH-like_C"/>
</dbReference>
<feature type="domain" description="Alcohol dehydrogenase-like N-terminal" evidence="2">
    <location>
        <begin position="34"/>
        <end position="150"/>
    </location>
</feature>
<dbReference type="SUPFAM" id="SSF50129">
    <property type="entry name" value="GroES-like"/>
    <property type="match status" value="1"/>
</dbReference>
<dbReference type="Pfam" id="PF08240">
    <property type="entry name" value="ADH_N"/>
    <property type="match status" value="1"/>
</dbReference>
<evidence type="ECO:0000259" key="1">
    <source>
        <dbReference type="Pfam" id="PF00107"/>
    </source>
</evidence>
<dbReference type="Gene3D" id="3.90.180.10">
    <property type="entry name" value="Medium-chain alcohol dehydrogenases, catalytic domain"/>
    <property type="match status" value="1"/>
</dbReference>
<gene>
    <name evidence="3" type="ORF">BJX66DRAFT_163648</name>
</gene>
<evidence type="ECO:0000259" key="2">
    <source>
        <dbReference type="Pfam" id="PF08240"/>
    </source>
</evidence>
<dbReference type="InterPro" id="IPR051397">
    <property type="entry name" value="Zn-ADH-like_protein"/>
</dbReference>
<dbReference type="PANTHER" id="PTHR43677:SF4">
    <property type="entry name" value="QUINONE OXIDOREDUCTASE-LIKE PROTEIN 2"/>
    <property type="match status" value="1"/>
</dbReference>
<sequence length="375" mass="39884">MSTTPLPAQHRALLLSTPESGFDAKTLPTPQPTPGSAIIRITAAGVLPYHGDVYNGTRRSNTVPTPLVGGFGAIGHVAVVGPDAVALKPGQLVYVDCVVRARDDPDSFFLSAIYSGSTEGSKKLMADGGWRDGTFAEFVRVPLENCIALDEGRLCQSLGYTVQDLVYMAYLLVPFGGIRDIGLQAGETIIVCPATGFYGSLGVQVAVAMGARVIAMGRSEEKLGRLVEDVKRRSLSRGVDIETVIITGDEDKDADALRAFGAADAVLDLTPAAAATSTHTKSAIKALRRGGRVSLMGSTTNFAVSQIMVNNITLKGKMMYERETIVHFAKMLERGLLPLGKDLIETKIFSLEDWKVAFDTAAEHNGVGKCVVITP</sequence>
<organism evidence="3 4">
    <name type="scientific">Aspergillus keveii</name>
    <dbReference type="NCBI Taxonomy" id="714993"/>
    <lineage>
        <taxon>Eukaryota</taxon>
        <taxon>Fungi</taxon>
        <taxon>Dikarya</taxon>
        <taxon>Ascomycota</taxon>
        <taxon>Pezizomycotina</taxon>
        <taxon>Eurotiomycetes</taxon>
        <taxon>Eurotiomycetidae</taxon>
        <taxon>Eurotiales</taxon>
        <taxon>Aspergillaceae</taxon>
        <taxon>Aspergillus</taxon>
        <taxon>Aspergillus subgen. Nidulantes</taxon>
    </lineage>
</organism>
<dbReference type="CDD" id="cd05188">
    <property type="entry name" value="MDR"/>
    <property type="match status" value="1"/>
</dbReference>
<protein>
    <submittedName>
        <fullName evidence="3">Chaperonin 10-like protein</fullName>
    </submittedName>
</protein>
<dbReference type="InterPro" id="IPR013154">
    <property type="entry name" value="ADH-like_N"/>
</dbReference>
<name>A0ABR4GB10_9EURO</name>
<dbReference type="Gene3D" id="3.40.50.720">
    <property type="entry name" value="NAD(P)-binding Rossmann-like Domain"/>
    <property type="match status" value="1"/>
</dbReference>
<dbReference type="EMBL" id="JBFTWV010000032">
    <property type="protein sequence ID" value="KAL2795765.1"/>
    <property type="molecule type" value="Genomic_DNA"/>
</dbReference>
<dbReference type="Proteomes" id="UP001610563">
    <property type="component" value="Unassembled WGS sequence"/>
</dbReference>
<dbReference type="InterPro" id="IPR036291">
    <property type="entry name" value="NAD(P)-bd_dom_sf"/>
</dbReference>
<dbReference type="PANTHER" id="PTHR43677">
    <property type="entry name" value="SHORT-CHAIN DEHYDROGENASE/REDUCTASE"/>
    <property type="match status" value="1"/>
</dbReference>
<evidence type="ECO:0000313" key="3">
    <source>
        <dbReference type="EMBL" id="KAL2795765.1"/>
    </source>
</evidence>
<keyword evidence="4" id="KW-1185">Reference proteome</keyword>
<dbReference type="SUPFAM" id="SSF51735">
    <property type="entry name" value="NAD(P)-binding Rossmann-fold domains"/>
    <property type="match status" value="1"/>
</dbReference>
<dbReference type="InterPro" id="IPR011032">
    <property type="entry name" value="GroES-like_sf"/>
</dbReference>
<reference evidence="3 4" key="1">
    <citation type="submission" date="2024-07" db="EMBL/GenBank/DDBJ databases">
        <title>Section-level genome sequencing and comparative genomics of Aspergillus sections Usti and Cavernicolus.</title>
        <authorList>
            <consortium name="Lawrence Berkeley National Laboratory"/>
            <person name="Nybo J.L."/>
            <person name="Vesth T.C."/>
            <person name="Theobald S."/>
            <person name="Frisvad J.C."/>
            <person name="Larsen T.O."/>
            <person name="Kjaerboelling I."/>
            <person name="Rothschild-Mancinelli K."/>
            <person name="Lyhne E.K."/>
            <person name="Kogle M.E."/>
            <person name="Barry K."/>
            <person name="Clum A."/>
            <person name="Na H."/>
            <person name="Ledsgaard L."/>
            <person name="Lin J."/>
            <person name="Lipzen A."/>
            <person name="Kuo A."/>
            <person name="Riley R."/>
            <person name="Mondo S."/>
            <person name="Labutti K."/>
            <person name="Haridas S."/>
            <person name="Pangalinan J."/>
            <person name="Salamov A.A."/>
            <person name="Simmons B.A."/>
            <person name="Magnuson J.K."/>
            <person name="Chen J."/>
            <person name="Drula E."/>
            <person name="Henrissat B."/>
            <person name="Wiebenga A."/>
            <person name="Lubbers R.J."/>
            <person name="Gomes A.C."/>
            <person name="Makela M.R."/>
            <person name="Stajich J."/>
            <person name="Grigoriev I.V."/>
            <person name="Mortensen U.H."/>
            <person name="De Vries R.P."/>
            <person name="Baker S.E."/>
            <person name="Andersen M.R."/>
        </authorList>
    </citation>
    <scope>NUCLEOTIDE SEQUENCE [LARGE SCALE GENOMIC DNA]</scope>
    <source>
        <strain evidence="3 4">CBS 209.92</strain>
    </source>
</reference>
<evidence type="ECO:0000313" key="4">
    <source>
        <dbReference type="Proteomes" id="UP001610563"/>
    </source>
</evidence>